<dbReference type="AlphaFoldDB" id="A0A077ZXN0"/>
<protein>
    <submittedName>
        <fullName evidence="1">Uncharacterized protein</fullName>
    </submittedName>
</protein>
<organism evidence="1 2">
    <name type="scientific">Stylonychia lemnae</name>
    <name type="common">Ciliate</name>
    <dbReference type="NCBI Taxonomy" id="5949"/>
    <lineage>
        <taxon>Eukaryota</taxon>
        <taxon>Sar</taxon>
        <taxon>Alveolata</taxon>
        <taxon>Ciliophora</taxon>
        <taxon>Intramacronucleata</taxon>
        <taxon>Spirotrichea</taxon>
        <taxon>Stichotrichia</taxon>
        <taxon>Sporadotrichida</taxon>
        <taxon>Oxytrichidae</taxon>
        <taxon>Stylonychinae</taxon>
        <taxon>Stylonychia</taxon>
    </lineage>
</organism>
<dbReference type="InParanoid" id="A0A077ZXN0"/>
<evidence type="ECO:0000313" key="1">
    <source>
        <dbReference type="EMBL" id="CDW73987.1"/>
    </source>
</evidence>
<dbReference type="EMBL" id="CCKQ01002873">
    <property type="protein sequence ID" value="CDW73987.1"/>
    <property type="molecule type" value="Genomic_DNA"/>
</dbReference>
<dbReference type="Proteomes" id="UP000039865">
    <property type="component" value="Unassembled WGS sequence"/>
</dbReference>
<proteinExistence type="predicted"/>
<sequence>MNEKTLFFLFQSPYARQCSSTVLSFPLNCLFTELASAAGAAASRALSSFYCLISEFPETSQELFLLAIFSSFIILNFENVQESVNFLIVAFQHLTECKPSFAYSGVCLESLVSAVIWIAAISLGINLSKRRTWLMTWIQKTCKNIVKVMFNVCGVNV</sequence>
<name>A0A077ZXN0_STYLE</name>
<evidence type="ECO:0000313" key="2">
    <source>
        <dbReference type="Proteomes" id="UP000039865"/>
    </source>
</evidence>
<accession>A0A077ZXN0</accession>
<gene>
    <name evidence="1" type="primary">Contig11353.g12136</name>
    <name evidence="1" type="ORF">STYLEM_2977</name>
</gene>
<keyword evidence="2" id="KW-1185">Reference proteome</keyword>
<reference evidence="1 2" key="1">
    <citation type="submission" date="2014-06" db="EMBL/GenBank/DDBJ databases">
        <authorList>
            <person name="Swart Estienne"/>
        </authorList>
    </citation>
    <scope>NUCLEOTIDE SEQUENCE [LARGE SCALE GENOMIC DNA]</scope>
    <source>
        <strain evidence="1 2">130c</strain>
    </source>
</reference>